<feature type="domain" description="Penicillin-binding protein transpeptidase" evidence="2">
    <location>
        <begin position="309"/>
        <end position="569"/>
    </location>
</feature>
<protein>
    <submittedName>
        <fullName evidence="4">Penicillin-binding transpeptidase domain-containing protein</fullName>
    </submittedName>
</protein>
<feature type="signal peptide" evidence="1">
    <location>
        <begin position="1"/>
        <end position="24"/>
    </location>
</feature>
<organism evidence="4 5">
    <name type="scientific">Nocardia fusca</name>
    <dbReference type="NCBI Taxonomy" id="941183"/>
    <lineage>
        <taxon>Bacteria</taxon>
        <taxon>Bacillati</taxon>
        <taxon>Actinomycetota</taxon>
        <taxon>Actinomycetes</taxon>
        <taxon>Mycobacteriales</taxon>
        <taxon>Nocardiaceae</taxon>
        <taxon>Nocardia</taxon>
    </lineage>
</organism>
<gene>
    <name evidence="4" type="ORF">AB0H72_00040</name>
</gene>
<dbReference type="Pfam" id="PF00905">
    <property type="entry name" value="Transpeptidase"/>
    <property type="match status" value="1"/>
</dbReference>
<dbReference type="InterPro" id="IPR007887">
    <property type="entry name" value="MecA_N"/>
</dbReference>
<evidence type="ECO:0000313" key="4">
    <source>
        <dbReference type="EMBL" id="MEV0361067.1"/>
    </source>
</evidence>
<dbReference type="PROSITE" id="PS51257">
    <property type="entry name" value="PROKAR_LIPOPROTEIN"/>
    <property type="match status" value="1"/>
</dbReference>
<dbReference type="RefSeq" id="WP_357971574.1">
    <property type="nucleotide sequence ID" value="NZ_JBFAIH010000001.1"/>
</dbReference>
<name>A0ABV3F035_9NOCA</name>
<dbReference type="Pfam" id="PF05223">
    <property type="entry name" value="MecA_N"/>
    <property type="match status" value="1"/>
</dbReference>
<reference evidence="4 5" key="1">
    <citation type="submission" date="2024-06" db="EMBL/GenBank/DDBJ databases">
        <title>The Natural Products Discovery Center: Release of the First 8490 Sequenced Strains for Exploring Actinobacteria Biosynthetic Diversity.</title>
        <authorList>
            <person name="Kalkreuter E."/>
            <person name="Kautsar S.A."/>
            <person name="Yang D."/>
            <person name="Bader C.D."/>
            <person name="Teijaro C.N."/>
            <person name="Fluegel L."/>
            <person name="Davis C.M."/>
            <person name="Simpson J.R."/>
            <person name="Lauterbach L."/>
            <person name="Steele A.D."/>
            <person name="Gui C."/>
            <person name="Meng S."/>
            <person name="Li G."/>
            <person name="Viehrig K."/>
            <person name="Ye F."/>
            <person name="Su P."/>
            <person name="Kiefer A.F."/>
            <person name="Nichols A."/>
            <person name="Cepeda A.J."/>
            <person name="Yan W."/>
            <person name="Fan B."/>
            <person name="Jiang Y."/>
            <person name="Adhikari A."/>
            <person name="Zheng C.-J."/>
            <person name="Schuster L."/>
            <person name="Cowan T.M."/>
            <person name="Smanski M.J."/>
            <person name="Chevrette M.G."/>
            <person name="De Carvalho L.P.S."/>
            <person name="Shen B."/>
        </authorList>
    </citation>
    <scope>NUCLEOTIDE SEQUENCE [LARGE SCALE GENOMIC DNA]</scope>
    <source>
        <strain evidence="4 5">NPDC050671</strain>
    </source>
</reference>
<sequence>MRTDRKLVVLVAALGLALAGCSSAPPEPDTVAERFTEALNSDDVGAAAALTDDPARAGETLGSLYDGLGKEATFVVAGVHEDTFTLEATWKLGAEGGKEWKYTTIGTAGETDDGWKVHWNPATVAPGLDTGPLSYAPVYPKPARVLDAAGGELMAEQVVTLVQLAPGADTAAAAALLAPLAPGITPTSLDAELAAAQGKPVTAISLREADIAPVRDALTAVRGVTLAPQTRLLTTDKAISAPTLSGLSELWQQQADDAAGWAVRAQTADGTVRIAGADSRPTTDIRSTIDIGLQRAAETALDPIGTPAAIVAVRPSTGEILAVGQNAAADGAGAIALTGLYPPGSTFKTVTAAAVLDAGRATPDTVLPCPGVADIEGRRIPNDDSFDLGQVPLHTAFAHSCNTTMAGLAVTLPPDALRTAAERLGLGVDYVTPGLTTVTGGAPVAQSPAERVEASIGQGQVTASPFGMALVAASVAHGTTPAPVLVTGSPGVPDRTPPPLPAAVTGDLKTMMRETVTAGTATRLADIPGLLGKTGTAEYGDNSSAHGWFIGIQDDLAFAVFVADGGSSGPAVEAAGRMLRAPR</sequence>
<accession>A0ABV3F035</accession>
<comment type="caution">
    <text evidence="4">The sequence shown here is derived from an EMBL/GenBank/DDBJ whole genome shotgun (WGS) entry which is preliminary data.</text>
</comment>
<feature type="domain" description="NTF2-like N-terminal transpeptidase" evidence="3">
    <location>
        <begin position="28"/>
        <end position="129"/>
    </location>
</feature>
<evidence type="ECO:0000256" key="1">
    <source>
        <dbReference type="SAM" id="SignalP"/>
    </source>
</evidence>
<feature type="chain" id="PRO_5046082812" evidence="1">
    <location>
        <begin position="25"/>
        <end position="583"/>
    </location>
</feature>
<evidence type="ECO:0000259" key="3">
    <source>
        <dbReference type="Pfam" id="PF05223"/>
    </source>
</evidence>
<keyword evidence="1" id="KW-0732">Signal</keyword>
<evidence type="ECO:0000259" key="2">
    <source>
        <dbReference type="Pfam" id="PF00905"/>
    </source>
</evidence>
<dbReference type="InterPro" id="IPR050515">
    <property type="entry name" value="Beta-lactam/transpept"/>
</dbReference>
<dbReference type="InterPro" id="IPR032710">
    <property type="entry name" value="NTF2-like_dom_sf"/>
</dbReference>
<evidence type="ECO:0000313" key="5">
    <source>
        <dbReference type="Proteomes" id="UP001551658"/>
    </source>
</evidence>
<dbReference type="InterPro" id="IPR001460">
    <property type="entry name" value="PCN-bd_Tpept"/>
</dbReference>
<dbReference type="SUPFAM" id="SSF56601">
    <property type="entry name" value="beta-lactamase/transpeptidase-like"/>
    <property type="match status" value="1"/>
</dbReference>
<dbReference type="Proteomes" id="UP001551658">
    <property type="component" value="Unassembled WGS sequence"/>
</dbReference>
<dbReference type="PANTHER" id="PTHR30627">
    <property type="entry name" value="PEPTIDOGLYCAN D,D-TRANSPEPTIDASE"/>
    <property type="match status" value="1"/>
</dbReference>
<dbReference type="EMBL" id="JBFAIH010000001">
    <property type="protein sequence ID" value="MEV0361067.1"/>
    <property type="molecule type" value="Genomic_DNA"/>
</dbReference>
<dbReference type="SUPFAM" id="SSF54427">
    <property type="entry name" value="NTF2-like"/>
    <property type="match status" value="1"/>
</dbReference>
<dbReference type="InterPro" id="IPR012338">
    <property type="entry name" value="Beta-lactam/transpept-like"/>
</dbReference>
<dbReference type="PANTHER" id="PTHR30627:SF24">
    <property type="entry name" value="PENICILLIN-BINDING PROTEIN 4B"/>
    <property type="match status" value="1"/>
</dbReference>
<proteinExistence type="predicted"/>
<dbReference type="Gene3D" id="3.40.710.10">
    <property type="entry name" value="DD-peptidase/beta-lactamase superfamily"/>
    <property type="match status" value="1"/>
</dbReference>
<keyword evidence="5" id="KW-1185">Reference proteome</keyword>